<keyword evidence="1" id="KW-0812">Transmembrane</keyword>
<reference evidence="2 3" key="1">
    <citation type="submission" date="2022-07" db="EMBL/GenBank/DDBJ databases">
        <title>Fecal culturing of patients with breast cancer.</title>
        <authorList>
            <person name="Teng N.M.Y."/>
            <person name="Kiu R."/>
            <person name="Evans R."/>
            <person name="Baker D.J."/>
            <person name="Zenner C."/>
            <person name="Robinson S.D."/>
            <person name="Hall L.J."/>
        </authorList>
    </citation>
    <scope>NUCLEOTIDE SEQUENCE [LARGE SCALE GENOMIC DNA]</scope>
    <source>
        <strain evidence="2 3">LH1063</strain>
    </source>
</reference>
<dbReference type="RefSeq" id="WP_255028303.1">
    <property type="nucleotide sequence ID" value="NZ_JANDHW010000016.1"/>
</dbReference>
<name>A0ABT1MLH7_9BACT</name>
<proteinExistence type="predicted"/>
<feature type="transmembrane region" description="Helical" evidence="1">
    <location>
        <begin position="145"/>
        <end position="167"/>
    </location>
</feature>
<feature type="transmembrane region" description="Helical" evidence="1">
    <location>
        <begin position="348"/>
        <end position="370"/>
    </location>
</feature>
<keyword evidence="1" id="KW-0472">Membrane</keyword>
<gene>
    <name evidence="2" type="ORF">NMU02_12565</name>
</gene>
<feature type="transmembrane region" description="Helical" evidence="1">
    <location>
        <begin position="197"/>
        <end position="220"/>
    </location>
</feature>
<evidence type="ECO:0000256" key="1">
    <source>
        <dbReference type="SAM" id="Phobius"/>
    </source>
</evidence>
<accession>A0ABT1MLH7</accession>
<protein>
    <submittedName>
        <fullName evidence="2">PepSY domain-containing protein</fullName>
    </submittedName>
</protein>
<organism evidence="2 3">
    <name type="scientific">Coprobacter tertius</name>
    <dbReference type="NCBI Taxonomy" id="2944915"/>
    <lineage>
        <taxon>Bacteria</taxon>
        <taxon>Pseudomonadati</taxon>
        <taxon>Bacteroidota</taxon>
        <taxon>Bacteroidia</taxon>
        <taxon>Bacteroidales</taxon>
        <taxon>Barnesiellaceae</taxon>
        <taxon>Coprobacter</taxon>
    </lineage>
</organism>
<dbReference type="Proteomes" id="UP001205603">
    <property type="component" value="Unassembled WGS sequence"/>
</dbReference>
<keyword evidence="3" id="KW-1185">Reference proteome</keyword>
<comment type="caution">
    <text evidence="2">The sequence shown here is derived from an EMBL/GenBank/DDBJ whole genome shotgun (WGS) entry which is preliminary data.</text>
</comment>
<keyword evidence="1" id="KW-1133">Transmembrane helix</keyword>
<evidence type="ECO:0000313" key="3">
    <source>
        <dbReference type="Proteomes" id="UP001205603"/>
    </source>
</evidence>
<evidence type="ECO:0000313" key="2">
    <source>
        <dbReference type="EMBL" id="MCP9612924.1"/>
    </source>
</evidence>
<dbReference type="EMBL" id="JANDHW010000016">
    <property type="protein sequence ID" value="MCP9612924.1"/>
    <property type="molecule type" value="Genomic_DNA"/>
</dbReference>
<dbReference type="InterPro" id="IPR005625">
    <property type="entry name" value="PepSY-ass_TM"/>
</dbReference>
<sequence>MRLTFRNICTKLHLWLGLLSGIVVFIVCFTGALYVFKDEITATLEPWRFVVPRKVSVLAPSRIIPVANNAVGNDSPTAITYGEDYDAVSVDYFCSDRSMKTVFIDPYEGTVIKKVVRQTDDFDFFRFLLDGHRRFWLPWNIGRPVVNYCVLIFFVTLLTGLVLWWPCKWTRKTVVSRFTMKPPFKGFRLNFDLHNVVGFYALLPLVVLCFTGLIFGLSWFSRAVYFVSSGGKPLQEYRLPQSDMLQMKEATENNLDSLYYIVKKKDPSSVNFYFALPSTPVGIYRVSVVHERGSYYRTDNLFFDRYTLQPLQGTGPYAGKYTEVSAADRFRRMTLDIHNGRIGGIPGKILMCFVSFVGASLPITGFVIWVKKRHRKK</sequence>
<dbReference type="PANTHER" id="PTHR34219:SF3">
    <property type="entry name" value="BLL7967 PROTEIN"/>
    <property type="match status" value="1"/>
</dbReference>
<dbReference type="Pfam" id="PF03929">
    <property type="entry name" value="PepSY_TM"/>
    <property type="match status" value="1"/>
</dbReference>
<dbReference type="PANTHER" id="PTHR34219">
    <property type="entry name" value="IRON-REGULATED INNER MEMBRANE PROTEIN-RELATED"/>
    <property type="match status" value="1"/>
</dbReference>
<feature type="transmembrane region" description="Helical" evidence="1">
    <location>
        <begin position="12"/>
        <end position="36"/>
    </location>
</feature>